<protein>
    <submittedName>
        <fullName evidence="1">Uncharacterized protein</fullName>
    </submittedName>
</protein>
<keyword evidence="2" id="KW-1185">Reference proteome</keyword>
<organism evidence="1 2">
    <name type="scientific">Roseimaritima multifibrata</name>
    <dbReference type="NCBI Taxonomy" id="1930274"/>
    <lineage>
        <taxon>Bacteria</taxon>
        <taxon>Pseudomonadati</taxon>
        <taxon>Planctomycetota</taxon>
        <taxon>Planctomycetia</taxon>
        <taxon>Pirellulales</taxon>
        <taxon>Pirellulaceae</taxon>
        <taxon>Roseimaritima</taxon>
    </lineage>
</organism>
<dbReference type="EMBL" id="CP036262">
    <property type="protein sequence ID" value="QDS91784.1"/>
    <property type="molecule type" value="Genomic_DNA"/>
</dbReference>
<evidence type="ECO:0000313" key="1">
    <source>
        <dbReference type="EMBL" id="QDS91784.1"/>
    </source>
</evidence>
<evidence type="ECO:0000313" key="2">
    <source>
        <dbReference type="Proteomes" id="UP000320672"/>
    </source>
</evidence>
<name>A0A517MA86_9BACT</name>
<gene>
    <name evidence="1" type="ORF">FF011L_05190</name>
</gene>
<reference evidence="1 2" key="1">
    <citation type="submission" date="2019-02" db="EMBL/GenBank/DDBJ databases">
        <title>Deep-cultivation of Planctomycetes and their phenomic and genomic characterization uncovers novel biology.</title>
        <authorList>
            <person name="Wiegand S."/>
            <person name="Jogler M."/>
            <person name="Boedeker C."/>
            <person name="Pinto D."/>
            <person name="Vollmers J."/>
            <person name="Rivas-Marin E."/>
            <person name="Kohn T."/>
            <person name="Peeters S.H."/>
            <person name="Heuer A."/>
            <person name="Rast P."/>
            <person name="Oberbeckmann S."/>
            <person name="Bunk B."/>
            <person name="Jeske O."/>
            <person name="Meyerdierks A."/>
            <person name="Storesund J.E."/>
            <person name="Kallscheuer N."/>
            <person name="Luecker S."/>
            <person name="Lage O.M."/>
            <person name="Pohl T."/>
            <person name="Merkel B.J."/>
            <person name="Hornburger P."/>
            <person name="Mueller R.-W."/>
            <person name="Bruemmer F."/>
            <person name="Labrenz M."/>
            <person name="Spormann A.M."/>
            <person name="Op den Camp H."/>
            <person name="Overmann J."/>
            <person name="Amann R."/>
            <person name="Jetten M.S.M."/>
            <person name="Mascher T."/>
            <person name="Medema M.H."/>
            <person name="Devos D.P."/>
            <person name="Kaster A.-K."/>
            <person name="Ovreas L."/>
            <person name="Rohde M."/>
            <person name="Galperin M.Y."/>
            <person name="Jogler C."/>
        </authorList>
    </citation>
    <scope>NUCLEOTIDE SEQUENCE [LARGE SCALE GENOMIC DNA]</scope>
    <source>
        <strain evidence="1 2">FF011L</strain>
    </source>
</reference>
<dbReference type="AlphaFoldDB" id="A0A517MA86"/>
<dbReference type="Proteomes" id="UP000320672">
    <property type="component" value="Chromosome"/>
</dbReference>
<dbReference type="KEGG" id="rml:FF011L_05190"/>
<proteinExistence type="predicted"/>
<accession>A0A517MA86</accession>
<sequence>MIRCGVARLGGNRVRGMETLLFGASFAWWEDMILDGDPTAVGFWAIFLRSPLSLPHRAGVLSGSGEKLSSFAWDVQFVGDGFRVGMLLCGNASENPNPLRKQGTGTTVCNPSLTGLLI</sequence>